<dbReference type="SFLD" id="SFLDG01067">
    <property type="entry name" value="SPASM/twitch_domain_containing"/>
    <property type="match status" value="1"/>
</dbReference>
<evidence type="ECO:0000256" key="2">
    <source>
        <dbReference type="ARBA" id="ARBA00022485"/>
    </source>
</evidence>
<dbReference type="SFLD" id="SFLDG01387">
    <property type="entry name" value="BtrN-like_SPASM_domain_contain"/>
    <property type="match status" value="1"/>
</dbReference>
<evidence type="ECO:0000313" key="4">
    <source>
        <dbReference type="EMBL" id="QXH33893.1"/>
    </source>
</evidence>
<dbReference type="EMBL" id="CP077073">
    <property type="protein sequence ID" value="QXH33893.1"/>
    <property type="molecule type" value="Genomic_DNA"/>
</dbReference>
<keyword evidence="2" id="KW-0408">Iron</keyword>
<feature type="domain" description="4Fe4S-binding SPASM" evidence="3">
    <location>
        <begin position="258"/>
        <end position="327"/>
    </location>
</feature>
<dbReference type="InterPro" id="IPR050377">
    <property type="entry name" value="Radical_SAM_PqqE_MftC-like"/>
</dbReference>
<dbReference type="Proteomes" id="UP001047646">
    <property type="component" value="Chromosome"/>
</dbReference>
<dbReference type="CDD" id="cd01335">
    <property type="entry name" value="Radical_SAM"/>
    <property type="match status" value="1"/>
</dbReference>
<dbReference type="Pfam" id="PF13186">
    <property type="entry name" value="SPASM"/>
    <property type="match status" value="1"/>
</dbReference>
<accession>A0ABX8M4H3</accession>
<evidence type="ECO:0000256" key="1">
    <source>
        <dbReference type="ARBA" id="ARBA00001966"/>
    </source>
</evidence>
<dbReference type="InterPro" id="IPR007197">
    <property type="entry name" value="rSAM"/>
</dbReference>
<keyword evidence="2" id="KW-0004">4Fe-4S</keyword>
<dbReference type="PANTHER" id="PTHR11228">
    <property type="entry name" value="RADICAL SAM DOMAIN PROTEIN"/>
    <property type="match status" value="1"/>
</dbReference>
<name>A0ABX8M4H3_9PSED</name>
<proteinExistence type="predicted"/>
<comment type="cofactor">
    <cofactor evidence="1">
        <name>[4Fe-4S] cluster</name>
        <dbReference type="ChEBI" id="CHEBI:49883"/>
    </cofactor>
</comment>
<evidence type="ECO:0000259" key="3">
    <source>
        <dbReference type="Pfam" id="PF13186"/>
    </source>
</evidence>
<keyword evidence="2" id="KW-0479">Metal-binding</keyword>
<keyword evidence="2" id="KW-0411">Iron-sulfur</keyword>
<dbReference type="InterPro" id="IPR034391">
    <property type="entry name" value="AdoMet-like_SPASM_containing"/>
</dbReference>
<dbReference type="InterPro" id="IPR023885">
    <property type="entry name" value="4Fe4S-binding_SPASM_dom"/>
</dbReference>
<dbReference type="CDD" id="cd21109">
    <property type="entry name" value="SPASM"/>
    <property type="match status" value="1"/>
</dbReference>
<sequence length="352" mass="39921">MTDNVQFIQLKSACSDPVTHAELPRAIYVELTDRCNLVCPMCRCSPVKGNILPLPMFKEMAAALFPSAEFVDLRGWGESTIVPGFLDYLDVALGYPVKLKLITNAVVRKPQLWQRLGHEGITVGVSFDAATAPLFRELRGGADLRQVLGNLCLLTEAQREAGHDPAEKLYLCVTVSGRNLDELEAIVTLGMELGVRRFKFEPLWAPDDDPNRLEYHSEKVATVMARLAQLQRRHHLQLELSAALSAASIQPHAVNKVCIHPWQYLYINSRGRLGFCDHLNGRDEFTFGDWQQGGFAAFWNGPEMRQLRAEHHQRLGGPAIKQCADCNWCYERRYMDLEDWLEPEWANYRVTL</sequence>
<gene>
    <name evidence="4" type="ORF">KSS95_17165</name>
</gene>
<protein>
    <submittedName>
        <fullName evidence="4">Radical SAM protein</fullName>
    </submittedName>
</protein>
<keyword evidence="5" id="KW-1185">Reference proteome</keyword>
<evidence type="ECO:0000313" key="5">
    <source>
        <dbReference type="Proteomes" id="UP001047646"/>
    </source>
</evidence>
<organism evidence="4 5">
    <name type="scientific">Pseudomonas muyukensis</name>
    <dbReference type="NCBI Taxonomy" id="2842357"/>
    <lineage>
        <taxon>Bacteria</taxon>
        <taxon>Pseudomonadati</taxon>
        <taxon>Pseudomonadota</taxon>
        <taxon>Gammaproteobacteria</taxon>
        <taxon>Pseudomonadales</taxon>
        <taxon>Pseudomonadaceae</taxon>
        <taxon>Pseudomonas</taxon>
    </lineage>
</organism>
<dbReference type="PANTHER" id="PTHR11228:SF7">
    <property type="entry name" value="PQQA PEPTIDE CYCLASE"/>
    <property type="match status" value="1"/>
</dbReference>
<reference evidence="4" key="1">
    <citation type="journal article" date="2021" name="Microorganisms">
        <title>The Ever-Expanding Pseudomonas Genus: Description of 43 New Species and Partition of the Pseudomonas putida Group.</title>
        <authorList>
            <person name="Girard L."/>
            <person name="Lood C."/>
            <person name="Hofte M."/>
            <person name="Vandamme P."/>
            <person name="Rokni-Zadeh H."/>
            <person name="van Noort V."/>
            <person name="Lavigne R."/>
            <person name="De Mot R."/>
        </authorList>
    </citation>
    <scope>NUCLEOTIDE SEQUENCE</scope>
    <source>
        <strain evidence="4">COW39</strain>
    </source>
</reference>
<dbReference type="SFLD" id="SFLDS00029">
    <property type="entry name" value="Radical_SAM"/>
    <property type="match status" value="1"/>
</dbReference>